<dbReference type="GO" id="GO:0016791">
    <property type="term" value="F:phosphatase activity"/>
    <property type="evidence" value="ECO:0007669"/>
    <property type="project" value="UniProtKB-ARBA"/>
</dbReference>
<dbReference type="GeneID" id="27310467"/>
<evidence type="ECO:0000313" key="3">
    <source>
        <dbReference type="Proteomes" id="UP000053259"/>
    </source>
</evidence>
<dbReference type="InterPro" id="IPR006439">
    <property type="entry name" value="HAD-SF_hydro_IA"/>
</dbReference>
<dbReference type="VEuPathDB" id="FungiDB:PV09_02494"/>
<dbReference type="OrthoDB" id="444127at2759"/>
<dbReference type="RefSeq" id="XP_016216683.1">
    <property type="nucleotide sequence ID" value="XM_016355547.1"/>
</dbReference>
<keyword evidence="1" id="KW-0378">Hydrolase</keyword>
<name>A0A0D2B6E9_9PEZI</name>
<gene>
    <name evidence="2" type="ORF">PV09_02494</name>
</gene>
<protein>
    <submittedName>
        <fullName evidence="2">Haloacid dehalogenase, type II</fullName>
    </submittedName>
</protein>
<dbReference type="InterPro" id="IPR051540">
    <property type="entry name" value="S-2-haloacid_dehalogenase"/>
</dbReference>
<dbReference type="Gene3D" id="1.10.150.750">
    <property type="match status" value="1"/>
</dbReference>
<dbReference type="SFLD" id="SFLDS00003">
    <property type="entry name" value="Haloacid_Dehalogenase"/>
    <property type="match status" value="1"/>
</dbReference>
<accession>A0A0D2B6E9</accession>
<dbReference type="SFLD" id="SFLDG01129">
    <property type="entry name" value="C1.5:_HAD__Beta-PGM__Phosphata"/>
    <property type="match status" value="1"/>
</dbReference>
<dbReference type="PANTHER" id="PTHR43316:SF9">
    <property type="entry name" value="ACID DEHALOGENASE, PUTATIVE (AFU_ORTHOLOGUE AFUA_6G14460)-RELATED"/>
    <property type="match status" value="1"/>
</dbReference>
<sequence length="256" mass="28491">MPAQLVPSDKPLTSFKLLSFDVYGTLIDWEEGIYRALMATQPFATLPAGHELRDRKTLLKEAEKRERAVQVANPSAEYALVLSEAYKRLVSDYKLEAAGGVAEGAESFGNSVGAWPCFPDTLEALNRLKKHYYLVPLTNSSPDTFGASLKGPFKGFEFSAYYLATEIGSYKPDLRNFEYLLSHVKEKFGVEKDDILHVAQSLYHDHAPAKKIGLTSAWIDRQGAMGSADDAQYAWKFNTLAELADLVDDAFAKEQH</sequence>
<dbReference type="EMBL" id="KN847534">
    <property type="protein sequence ID" value="KIW06814.1"/>
    <property type="molecule type" value="Genomic_DNA"/>
</dbReference>
<evidence type="ECO:0000256" key="1">
    <source>
        <dbReference type="ARBA" id="ARBA00022801"/>
    </source>
</evidence>
<keyword evidence="3" id="KW-1185">Reference proteome</keyword>
<dbReference type="Proteomes" id="UP000053259">
    <property type="component" value="Unassembled WGS sequence"/>
</dbReference>
<dbReference type="InterPro" id="IPR036412">
    <property type="entry name" value="HAD-like_sf"/>
</dbReference>
<proteinExistence type="predicted"/>
<dbReference type="AlphaFoldDB" id="A0A0D2B6E9"/>
<dbReference type="Pfam" id="PF00702">
    <property type="entry name" value="Hydrolase"/>
    <property type="match status" value="1"/>
</dbReference>
<dbReference type="InterPro" id="IPR023214">
    <property type="entry name" value="HAD_sf"/>
</dbReference>
<dbReference type="NCBIfam" id="TIGR01493">
    <property type="entry name" value="HAD-SF-IA-v2"/>
    <property type="match status" value="1"/>
</dbReference>
<dbReference type="Gene3D" id="3.40.50.1000">
    <property type="entry name" value="HAD superfamily/HAD-like"/>
    <property type="match status" value="1"/>
</dbReference>
<dbReference type="PANTHER" id="PTHR43316">
    <property type="entry name" value="HYDROLASE, HALOACID DELAHOGENASE-RELATED"/>
    <property type="match status" value="1"/>
</dbReference>
<evidence type="ECO:0000313" key="2">
    <source>
        <dbReference type="EMBL" id="KIW06814.1"/>
    </source>
</evidence>
<dbReference type="InParanoid" id="A0A0D2B6E9"/>
<reference evidence="2 3" key="1">
    <citation type="submission" date="2015-01" db="EMBL/GenBank/DDBJ databases">
        <title>The Genome Sequence of Ochroconis gallopava CBS43764.</title>
        <authorList>
            <consortium name="The Broad Institute Genomics Platform"/>
            <person name="Cuomo C."/>
            <person name="de Hoog S."/>
            <person name="Gorbushina A."/>
            <person name="Stielow B."/>
            <person name="Teixiera M."/>
            <person name="Abouelleil A."/>
            <person name="Chapman S.B."/>
            <person name="Priest M."/>
            <person name="Young S.K."/>
            <person name="Wortman J."/>
            <person name="Nusbaum C."/>
            <person name="Birren B."/>
        </authorList>
    </citation>
    <scope>NUCLEOTIDE SEQUENCE [LARGE SCALE GENOMIC DNA]</scope>
    <source>
        <strain evidence="2 3">CBS 43764</strain>
    </source>
</reference>
<organism evidence="2 3">
    <name type="scientific">Verruconis gallopava</name>
    <dbReference type="NCBI Taxonomy" id="253628"/>
    <lineage>
        <taxon>Eukaryota</taxon>
        <taxon>Fungi</taxon>
        <taxon>Dikarya</taxon>
        <taxon>Ascomycota</taxon>
        <taxon>Pezizomycotina</taxon>
        <taxon>Dothideomycetes</taxon>
        <taxon>Pleosporomycetidae</taxon>
        <taxon>Venturiales</taxon>
        <taxon>Sympoventuriaceae</taxon>
        <taxon>Verruconis</taxon>
    </lineage>
</organism>
<dbReference type="HOGENOM" id="CLU_045011_3_2_1"/>
<dbReference type="SUPFAM" id="SSF56784">
    <property type="entry name" value="HAD-like"/>
    <property type="match status" value="1"/>
</dbReference>